<evidence type="ECO:0000313" key="2">
    <source>
        <dbReference type="Proteomes" id="UP000663888"/>
    </source>
</evidence>
<dbReference type="EMBL" id="CAJMWX010000806">
    <property type="protein sequence ID" value="CAE6431521.1"/>
    <property type="molecule type" value="Genomic_DNA"/>
</dbReference>
<evidence type="ECO:0000313" key="1">
    <source>
        <dbReference type="EMBL" id="CAE6431521.1"/>
    </source>
</evidence>
<sequence>MPPEVFNKIASCLLPVDVLSLARSNIVFRNPFTPRASQHLWKHALEYTPDIPPCPPELSEPHVSLLFSKTCSVGLWSKNLPSSEPISLRSIVTRAAMNSKIVELPLFNELFAFLPKSIAIKEPRPGFVYVLQNKFLKIKDAAKENPTDDSFADWQTQRVAEVKARQEHGESLEDYLDMMEEERERELADMKHHRQTQYVPCWLMFHI</sequence>
<organism evidence="1 2">
    <name type="scientific">Rhizoctonia solani</name>
    <dbReference type="NCBI Taxonomy" id="456999"/>
    <lineage>
        <taxon>Eukaryota</taxon>
        <taxon>Fungi</taxon>
        <taxon>Dikarya</taxon>
        <taxon>Basidiomycota</taxon>
        <taxon>Agaricomycotina</taxon>
        <taxon>Agaricomycetes</taxon>
        <taxon>Cantharellales</taxon>
        <taxon>Ceratobasidiaceae</taxon>
        <taxon>Rhizoctonia</taxon>
    </lineage>
</organism>
<protein>
    <recommendedName>
        <fullName evidence="3">F-box domain-containing protein</fullName>
    </recommendedName>
</protein>
<comment type="caution">
    <text evidence="1">The sequence shown here is derived from an EMBL/GenBank/DDBJ whole genome shotgun (WGS) entry which is preliminary data.</text>
</comment>
<accession>A0A8H2XU01</accession>
<name>A0A8H2XU01_9AGAM</name>
<evidence type="ECO:0008006" key="3">
    <source>
        <dbReference type="Google" id="ProtNLM"/>
    </source>
</evidence>
<dbReference type="AlphaFoldDB" id="A0A8H2XU01"/>
<gene>
    <name evidence="1" type="ORF">RDB_LOCUS36059</name>
</gene>
<dbReference type="Proteomes" id="UP000663888">
    <property type="component" value="Unassembled WGS sequence"/>
</dbReference>
<proteinExistence type="predicted"/>
<reference evidence="1" key="1">
    <citation type="submission" date="2021-01" db="EMBL/GenBank/DDBJ databases">
        <authorList>
            <person name="Kaushik A."/>
        </authorList>
    </citation>
    <scope>NUCLEOTIDE SEQUENCE</scope>
    <source>
        <strain evidence="1">AG4-R118</strain>
    </source>
</reference>